<sequence length="81" mass="9158">MPERGGATRTVFRYVQHTIRHEPESGVTFEVFCTAAGCGEDSGAQEEQETAQDWALRHTGRSGHDLFRRVVTDHARVTREE</sequence>
<accession>A0A6G4VIQ4</accession>
<dbReference type="AlphaFoldDB" id="A0A6G4VIQ4"/>
<name>A0A6G4VIQ4_9ACTN</name>
<proteinExistence type="predicted"/>
<comment type="caution">
    <text evidence="2">The sequence shown here is derived from an EMBL/GenBank/DDBJ whole genome shotgun (WGS) entry which is preliminary data.</text>
</comment>
<protein>
    <recommendedName>
        <fullName evidence="1">DUF7848 domain-containing protein</fullName>
    </recommendedName>
</protein>
<dbReference type="Proteomes" id="UP000472335">
    <property type="component" value="Unassembled WGS sequence"/>
</dbReference>
<evidence type="ECO:0000313" key="2">
    <source>
        <dbReference type="EMBL" id="NGO14032.1"/>
    </source>
</evidence>
<dbReference type="Pfam" id="PF25232">
    <property type="entry name" value="DUF7848"/>
    <property type="match status" value="1"/>
</dbReference>
<dbReference type="RefSeq" id="WP_165268002.1">
    <property type="nucleotide sequence ID" value="NZ_JAAKZY010000229.1"/>
</dbReference>
<organism evidence="2 3">
    <name type="scientific">Streptomyces scabichelini</name>
    <dbReference type="NCBI Taxonomy" id="2711217"/>
    <lineage>
        <taxon>Bacteria</taxon>
        <taxon>Bacillati</taxon>
        <taxon>Actinomycetota</taxon>
        <taxon>Actinomycetes</taxon>
        <taxon>Kitasatosporales</taxon>
        <taxon>Streptomycetaceae</taxon>
        <taxon>Streptomyces</taxon>
    </lineage>
</organism>
<dbReference type="EMBL" id="JAAKZY010000229">
    <property type="protein sequence ID" value="NGO14032.1"/>
    <property type="molecule type" value="Genomic_DNA"/>
</dbReference>
<feature type="domain" description="DUF7848" evidence="1">
    <location>
        <begin position="8"/>
        <end position="80"/>
    </location>
</feature>
<dbReference type="InterPro" id="IPR057170">
    <property type="entry name" value="DUF7848"/>
</dbReference>
<reference evidence="2 3" key="1">
    <citation type="submission" date="2020-02" db="EMBL/GenBank/DDBJ databases">
        <title>Whole-genome analyses of novel actinobacteria.</title>
        <authorList>
            <person name="Sahin N."/>
            <person name="Gencbay T."/>
        </authorList>
    </citation>
    <scope>NUCLEOTIDE SEQUENCE [LARGE SCALE GENOMIC DNA]</scope>
    <source>
        <strain evidence="2 3">HC44</strain>
    </source>
</reference>
<evidence type="ECO:0000259" key="1">
    <source>
        <dbReference type="Pfam" id="PF25232"/>
    </source>
</evidence>
<gene>
    <name evidence="2" type="ORF">G5C60_42200</name>
</gene>
<evidence type="ECO:0000313" key="3">
    <source>
        <dbReference type="Proteomes" id="UP000472335"/>
    </source>
</evidence>
<keyword evidence="3" id="KW-1185">Reference proteome</keyword>